<dbReference type="KEGG" id="api:100571991"/>
<evidence type="ECO:0000313" key="3">
    <source>
        <dbReference type="Proteomes" id="UP000007819"/>
    </source>
</evidence>
<protein>
    <recommendedName>
        <fullName evidence="1">C2H2-type domain-containing protein</fullName>
    </recommendedName>
</protein>
<accession>A0A8R1W4P8</accession>
<dbReference type="InterPro" id="IPR013087">
    <property type="entry name" value="Znf_C2H2_type"/>
</dbReference>
<sequence>MDVKPYTSKALITAEEESYYVKEELDVKETFVKRVKRRGRPKLVSQQTLFCPPFMVRCDNDRPHFNYRTVWACRICTKILLSKAAAISHAAICKLAITKEEDIPIADLNDMEKNMCYPCKYCDKKMRRKVIWLKHLNEHETPDYDENNWGVDDILIKNLKRPDKVVSKQMKQEPDFNPSTLYY</sequence>
<dbReference type="Proteomes" id="UP000007819">
    <property type="component" value="Chromosome X"/>
</dbReference>
<reference evidence="3" key="1">
    <citation type="submission" date="2010-06" db="EMBL/GenBank/DDBJ databases">
        <authorList>
            <person name="Jiang H."/>
            <person name="Abraham K."/>
            <person name="Ali S."/>
            <person name="Alsbrooks S.L."/>
            <person name="Anim B.N."/>
            <person name="Anosike U.S."/>
            <person name="Attaway T."/>
            <person name="Bandaranaike D.P."/>
            <person name="Battles P.K."/>
            <person name="Bell S.N."/>
            <person name="Bell A.V."/>
            <person name="Beltran B."/>
            <person name="Bickham C."/>
            <person name="Bustamante Y."/>
            <person name="Caleb T."/>
            <person name="Canada A."/>
            <person name="Cardenas V."/>
            <person name="Carter K."/>
            <person name="Chacko J."/>
            <person name="Chandrabose M.N."/>
            <person name="Chavez D."/>
            <person name="Chavez A."/>
            <person name="Chen L."/>
            <person name="Chu H.-S."/>
            <person name="Claassen K.J."/>
            <person name="Cockrell R."/>
            <person name="Collins M."/>
            <person name="Cooper J.A."/>
            <person name="Cree A."/>
            <person name="Curry S.M."/>
            <person name="Da Y."/>
            <person name="Dao M.D."/>
            <person name="Das B."/>
            <person name="Davila M.-L."/>
            <person name="Davy-Carroll L."/>
            <person name="Denson S."/>
            <person name="Dinh H."/>
            <person name="Ebong V.E."/>
            <person name="Edwards J.R."/>
            <person name="Egan A."/>
            <person name="El-Daye J."/>
            <person name="Escobedo L."/>
            <person name="Fernandez S."/>
            <person name="Fernando P.R."/>
            <person name="Flagg N."/>
            <person name="Forbes L.D."/>
            <person name="Fowler R.G."/>
            <person name="Fu Q."/>
            <person name="Gabisi R.A."/>
            <person name="Ganer J."/>
            <person name="Garbino Pronczuk A."/>
            <person name="Garcia R.M."/>
            <person name="Garner T."/>
            <person name="Garrett T.E."/>
            <person name="Gonzalez D.A."/>
            <person name="Hamid H."/>
            <person name="Hawkins E.S."/>
            <person name="Hirani K."/>
            <person name="Hogues M.E."/>
            <person name="Hollins B."/>
            <person name="Hsiao C.-H."/>
            <person name="Jabil R."/>
            <person name="James M.L."/>
            <person name="Jhangiani S.N."/>
            <person name="Johnson B."/>
            <person name="Johnson Q."/>
            <person name="Joshi V."/>
            <person name="Kalu J.B."/>
            <person name="Kam C."/>
            <person name="Kashfia A."/>
            <person name="Keebler J."/>
            <person name="Kisamo H."/>
            <person name="Kovar C.L."/>
            <person name="Lago L.A."/>
            <person name="Lai C.-Y."/>
            <person name="Laidlaw J."/>
            <person name="Lara F."/>
            <person name="Le T.-K."/>
            <person name="Lee S.L."/>
            <person name="Legall F.H."/>
            <person name="Lemon S.J."/>
            <person name="Lewis L.R."/>
            <person name="Li B."/>
            <person name="Liu Y."/>
            <person name="Liu Y.-S."/>
            <person name="Lopez J."/>
            <person name="Lozado R.J."/>
            <person name="Lu J."/>
            <person name="Madu R.C."/>
            <person name="Maheshwari M."/>
            <person name="Maheshwari R."/>
            <person name="Malloy K."/>
            <person name="Martinez E."/>
            <person name="Mathew T."/>
            <person name="Mercado I.C."/>
            <person name="Mercado C."/>
            <person name="Meyer B."/>
            <person name="Montgomery K."/>
            <person name="Morgan M.B."/>
            <person name="Munidasa M."/>
            <person name="Nazareth L.V."/>
            <person name="Nelson J."/>
            <person name="Ng B.M."/>
            <person name="Nguyen N.B."/>
            <person name="Nguyen P.Q."/>
            <person name="Nguyen T."/>
            <person name="Obregon M."/>
            <person name="Okwuonu G.O."/>
            <person name="Onwere C.G."/>
            <person name="Orozco G."/>
            <person name="Parra A."/>
            <person name="Patel S."/>
            <person name="Patil S."/>
            <person name="Perez A."/>
            <person name="Perez Y."/>
            <person name="Pham C."/>
            <person name="Primus E.L."/>
            <person name="Pu L.-L."/>
            <person name="Puazo M."/>
            <person name="Qin X."/>
            <person name="Quiroz J.B."/>
            <person name="Reese J."/>
            <person name="Richards S."/>
            <person name="Rives C.M."/>
            <person name="Robberts R."/>
            <person name="Ruiz S.J."/>
            <person name="Ruiz M.J."/>
            <person name="Santibanez J."/>
            <person name="Schneider B.W."/>
            <person name="Sisson I."/>
            <person name="Smith M."/>
            <person name="Sodergren E."/>
            <person name="Song X.-Z."/>
            <person name="Song B.B."/>
            <person name="Summersgill H."/>
            <person name="Thelus R."/>
            <person name="Thornton R.D."/>
            <person name="Trejos Z.Y."/>
            <person name="Usmani K."/>
            <person name="Vattathil S."/>
            <person name="Villasana D."/>
            <person name="Walker D.L."/>
            <person name="Wang S."/>
            <person name="Wang K."/>
            <person name="White C.S."/>
            <person name="Williams A.C."/>
            <person name="Williamson J."/>
            <person name="Wilson K."/>
            <person name="Woghiren I.O."/>
            <person name="Woodworth J.R."/>
            <person name="Worley K.C."/>
            <person name="Wright R.A."/>
            <person name="Wu W."/>
            <person name="Young L."/>
            <person name="Zhang L."/>
            <person name="Zhang J."/>
            <person name="Zhu Y."/>
            <person name="Muzny D.M."/>
            <person name="Weinstock G."/>
            <person name="Gibbs R.A."/>
        </authorList>
    </citation>
    <scope>NUCLEOTIDE SEQUENCE [LARGE SCALE GENOMIC DNA]</scope>
    <source>
        <strain evidence="3">LSR1</strain>
    </source>
</reference>
<keyword evidence="3" id="KW-1185">Reference proteome</keyword>
<evidence type="ECO:0000313" key="2">
    <source>
        <dbReference type="EnsemblMetazoa" id="XP_003242562.1"/>
    </source>
</evidence>
<dbReference type="PROSITE" id="PS00028">
    <property type="entry name" value="ZINC_FINGER_C2H2_1"/>
    <property type="match status" value="1"/>
</dbReference>
<feature type="domain" description="C2H2-type" evidence="1">
    <location>
        <begin position="119"/>
        <end position="139"/>
    </location>
</feature>
<dbReference type="RefSeq" id="XP_003242562.1">
    <property type="nucleotide sequence ID" value="XM_003242514.3"/>
</dbReference>
<dbReference type="OrthoDB" id="6584474at2759"/>
<dbReference type="GeneID" id="100571991"/>
<organism evidence="2 3">
    <name type="scientific">Acyrthosiphon pisum</name>
    <name type="common">Pea aphid</name>
    <dbReference type="NCBI Taxonomy" id="7029"/>
    <lineage>
        <taxon>Eukaryota</taxon>
        <taxon>Metazoa</taxon>
        <taxon>Ecdysozoa</taxon>
        <taxon>Arthropoda</taxon>
        <taxon>Hexapoda</taxon>
        <taxon>Insecta</taxon>
        <taxon>Pterygota</taxon>
        <taxon>Neoptera</taxon>
        <taxon>Paraneoptera</taxon>
        <taxon>Hemiptera</taxon>
        <taxon>Sternorrhyncha</taxon>
        <taxon>Aphidomorpha</taxon>
        <taxon>Aphidoidea</taxon>
        <taxon>Aphididae</taxon>
        <taxon>Macrosiphini</taxon>
        <taxon>Acyrthosiphon</taxon>
    </lineage>
</organism>
<evidence type="ECO:0000259" key="1">
    <source>
        <dbReference type="PROSITE" id="PS00028"/>
    </source>
</evidence>
<dbReference type="EnsemblMetazoa" id="XM_003242514.4">
    <property type="protein sequence ID" value="XP_003242562.1"/>
    <property type="gene ID" value="LOC100571991"/>
</dbReference>
<name>A0A8R1W4P8_ACYPI</name>
<dbReference type="AlphaFoldDB" id="A0A8R1W4P8"/>
<reference evidence="2" key="2">
    <citation type="submission" date="2022-06" db="UniProtKB">
        <authorList>
            <consortium name="EnsemblMetazoa"/>
        </authorList>
    </citation>
    <scope>IDENTIFICATION</scope>
</reference>
<proteinExistence type="predicted"/>